<organism evidence="5 6">
    <name type="scientific">Cercospora berteroae</name>
    <dbReference type="NCBI Taxonomy" id="357750"/>
    <lineage>
        <taxon>Eukaryota</taxon>
        <taxon>Fungi</taxon>
        <taxon>Dikarya</taxon>
        <taxon>Ascomycota</taxon>
        <taxon>Pezizomycotina</taxon>
        <taxon>Dothideomycetes</taxon>
        <taxon>Dothideomycetidae</taxon>
        <taxon>Mycosphaerellales</taxon>
        <taxon>Mycosphaerellaceae</taxon>
        <taxon>Cercospora</taxon>
    </lineage>
</organism>
<dbReference type="EMBL" id="PNEN01000565">
    <property type="protein sequence ID" value="PPJ54389.1"/>
    <property type="molecule type" value="Genomic_DNA"/>
</dbReference>
<dbReference type="GO" id="GO:0046872">
    <property type="term" value="F:metal ion binding"/>
    <property type="evidence" value="ECO:0007669"/>
    <property type="project" value="UniProtKB-KW"/>
</dbReference>
<dbReference type="InterPro" id="IPR011057">
    <property type="entry name" value="Mss4-like_sf"/>
</dbReference>
<gene>
    <name evidence="5" type="ORF">CBER1_07758</name>
</gene>
<dbReference type="InterPro" id="IPR046670">
    <property type="entry name" value="DUF6540"/>
</dbReference>
<keyword evidence="6" id="KW-1185">Reference proteome</keyword>
<accession>A0A2S6C3T1</accession>
<evidence type="ECO:0000313" key="6">
    <source>
        <dbReference type="Proteomes" id="UP000237631"/>
    </source>
</evidence>
<dbReference type="Pfam" id="PF04828">
    <property type="entry name" value="GFA"/>
    <property type="match status" value="1"/>
</dbReference>
<protein>
    <recommendedName>
        <fullName evidence="4">CENP-V/GFA domain-containing protein</fullName>
    </recommendedName>
</protein>
<comment type="similarity">
    <text evidence="1">Belongs to the Gfa family.</text>
</comment>
<evidence type="ECO:0000259" key="4">
    <source>
        <dbReference type="Pfam" id="PF04828"/>
    </source>
</evidence>
<sequence length="284" mass="31653">MQYRPSPYLFYLAILQSEWPSRHSAHLFVKTETIETSSPTPKLHTTNAESGNPMERAWCDECGCGIWLKATKSPETTYFKAGLFEHGEIPQPTMENWMKNMEKWEQPALDGPNISLRGLTNNQNTTFRPFNIKSTLKLKSRNNSKMSCKVYTIERLGMSSLNHVAIFVETETDGGGLIFHVTGNVLSGMKYEKKASERPDNSASFIAGTQRLIGTLQTSKLSDFESACESVPVPGAQLKLNGTPKDPSKPIRRCGEWVEDAKAKVIADGVLLVGSTDHNWLLLL</sequence>
<evidence type="ECO:0000256" key="2">
    <source>
        <dbReference type="ARBA" id="ARBA00022723"/>
    </source>
</evidence>
<keyword evidence="3" id="KW-0862">Zinc</keyword>
<dbReference type="Pfam" id="PF20174">
    <property type="entry name" value="DUF6540"/>
    <property type="match status" value="1"/>
</dbReference>
<comment type="caution">
    <text evidence="5">The sequence shown here is derived from an EMBL/GenBank/DDBJ whole genome shotgun (WGS) entry which is preliminary data.</text>
</comment>
<proteinExistence type="inferred from homology"/>
<dbReference type="Gene3D" id="3.90.1590.10">
    <property type="entry name" value="glutathione-dependent formaldehyde- activating enzyme (gfa)"/>
    <property type="match status" value="1"/>
</dbReference>
<dbReference type="InterPro" id="IPR006913">
    <property type="entry name" value="CENP-V/GFA"/>
</dbReference>
<dbReference type="OrthoDB" id="4135672at2759"/>
<evidence type="ECO:0000313" key="5">
    <source>
        <dbReference type="EMBL" id="PPJ54389.1"/>
    </source>
</evidence>
<keyword evidence="2" id="KW-0479">Metal-binding</keyword>
<name>A0A2S6C3T1_9PEZI</name>
<dbReference type="SUPFAM" id="SSF51316">
    <property type="entry name" value="Mss4-like"/>
    <property type="match status" value="1"/>
</dbReference>
<dbReference type="AlphaFoldDB" id="A0A2S6C3T1"/>
<dbReference type="GO" id="GO:0016846">
    <property type="term" value="F:carbon-sulfur lyase activity"/>
    <property type="evidence" value="ECO:0007669"/>
    <property type="project" value="InterPro"/>
</dbReference>
<feature type="domain" description="CENP-V/GFA" evidence="4">
    <location>
        <begin position="21"/>
        <end position="99"/>
    </location>
</feature>
<reference evidence="6" key="1">
    <citation type="journal article" date="2017" name="bioRxiv">
        <title>Conservation of a gene cluster reveals novel cercosporin biosynthetic mechanisms and extends production to the genus Colletotrichum.</title>
        <authorList>
            <person name="de Jonge R."/>
            <person name="Ebert M.K."/>
            <person name="Huitt-Roehl C.R."/>
            <person name="Pal P."/>
            <person name="Suttle J.C."/>
            <person name="Spanner R.E."/>
            <person name="Neubauer J.D."/>
            <person name="Jurick W.M.II."/>
            <person name="Stott K.A."/>
            <person name="Secor G.A."/>
            <person name="Thomma B.P.H.J."/>
            <person name="Van de Peer Y."/>
            <person name="Townsend C.A."/>
            <person name="Bolton M.D."/>
        </authorList>
    </citation>
    <scope>NUCLEOTIDE SEQUENCE [LARGE SCALE GENOMIC DNA]</scope>
    <source>
        <strain evidence="6">CBS538.71</strain>
    </source>
</reference>
<evidence type="ECO:0000256" key="1">
    <source>
        <dbReference type="ARBA" id="ARBA00005495"/>
    </source>
</evidence>
<dbReference type="STRING" id="357750.A0A2S6C3T1"/>
<evidence type="ECO:0000256" key="3">
    <source>
        <dbReference type="ARBA" id="ARBA00022833"/>
    </source>
</evidence>
<dbReference type="Proteomes" id="UP000237631">
    <property type="component" value="Unassembled WGS sequence"/>
</dbReference>